<reference evidence="1 2" key="1">
    <citation type="submission" date="2020-08" db="EMBL/GenBank/DDBJ databases">
        <title>Genomic Encyclopedia of Type Strains, Phase IV (KMG-IV): sequencing the most valuable type-strain genomes for metagenomic binning, comparative biology and taxonomic classification.</title>
        <authorList>
            <person name="Goeker M."/>
        </authorList>
    </citation>
    <scope>NUCLEOTIDE SEQUENCE [LARGE SCALE GENOMIC DNA]</scope>
    <source>
        <strain evidence="1 2">DSM 103336</strain>
    </source>
</reference>
<dbReference type="AlphaFoldDB" id="A0A7W9F1X9"/>
<dbReference type="EMBL" id="JACIJR010000005">
    <property type="protein sequence ID" value="MBB5729932.1"/>
    <property type="molecule type" value="Genomic_DNA"/>
</dbReference>
<proteinExistence type="predicted"/>
<organism evidence="1 2">
    <name type="scientific">Sphingomonas prati</name>
    <dbReference type="NCBI Taxonomy" id="1843237"/>
    <lineage>
        <taxon>Bacteria</taxon>
        <taxon>Pseudomonadati</taxon>
        <taxon>Pseudomonadota</taxon>
        <taxon>Alphaproteobacteria</taxon>
        <taxon>Sphingomonadales</taxon>
        <taxon>Sphingomonadaceae</taxon>
        <taxon>Sphingomonas</taxon>
    </lineage>
</organism>
<dbReference type="Proteomes" id="UP000546701">
    <property type="component" value="Unassembled WGS sequence"/>
</dbReference>
<dbReference type="OrthoDB" id="7876582at2"/>
<evidence type="ECO:0000313" key="1">
    <source>
        <dbReference type="EMBL" id="MBB5729932.1"/>
    </source>
</evidence>
<name>A0A7W9F1X9_9SPHN</name>
<dbReference type="RefSeq" id="WP_157175937.1">
    <property type="nucleotide sequence ID" value="NZ_BMJP01000003.1"/>
</dbReference>
<sequence>MFTLRDFIASREIEIREQIKLLRAELAELKRARVAVDQPDGHSDGGSENDVRDANRVTIKDMVRSVFARPEASAGMVVGEVLDAIERLFGTKIERTSLSPQLSRLRESGDVVLQEGRWFPSEPRLSQSLVSGSRSDTHRGGSIADAATDISLEAACLSLKYGDSQIAAAEARKLKQDFITASVVTKARLAAESVASAQTVAQYGKPSVVAATTDVSALHSMKTLEEAERKMRLLIYGSGAQGVTKIWGSGPKTE</sequence>
<evidence type="ECO:0000313" key="2">
    <source>
        <dbReference type="Proteomes" id="UP000546701"/>
    </source>
</evidence>
<accession>A0A7W9F1X9</accession>
<protein>
    <submittedName>
        <fullName evidence="1">Uncharacterized protein</fullName>
    </submittedName>
</protein>
<keyword evidence="2" id="KW-1185">Reference proteome</keyword>
<comment type="caution">
    <text evidence="1">The sequence shown here is derived from an EMBL/GenBank/DDBJ whole genome shotgun (WGS) entry which is preliminary data.</text>
</comment>
<gene>
    <name evidence="1" type="ORF">FHS99_002428</name>
</gene>